<dbReference type="Proteomes" id="UP000515856">
    <property type="component" value="Chromosome"/>
</dbReference>
<keyword evidence="3" id="KW-1185">Reference proteome</keyword>
<organism evidence="2 3">
    <name type="scientific">[Eubacterium] hominis</name>
    <dbReference type="NCBI Taxonomy" id="2764325"/>
    <lineage>
        <taxon>Bacteria</taxon>
        <taxon>Bacillati</taxon>
        <taxon>Bacillota</taxon>
        <taxon>Erysipelotrichia</taxon>
        <taxon>Erysipelotrichales</taxon>
        <taxon>Erysipelotrichaceae</taxon>
        <taxon>Amedibacillus</taxon>
    </lineage>
</organism>
<dbReference type="RefSeq" id="WP_117454388.1">
    <property type="nucleotide sequence ID" value="NZ_CP060636.1"/>
</dbReference>
<reference evidence="2 3" key="1">
    <citation type="submission" date="2020-08" db="EMBL/GenBank/DDBJ databases">
        <authorList>
            <person name="Liu C."/>
            <person name="Sun Q."/>
        </authorList>
    </citation>
    <scope>NUCLEOTIDE SEQUENCE [LARGE SCALE GENOMIC DNA]</scope>
    <source>
        <strain evidence="2 3">NSJ-61</strain>
    </source>
</reference>
<evidence type="ECO:0000256" key="1">
    <source>
        <dbReference type="SAM" id="Phobius"/>
    </source>
</evidence>
<keyword evidence="1" id="KW-1133">Transmembrane helix</keyword>
<keyword evidence="1" id="KW-0812">Transmembrane</keyword>
<name>A0A7G9GQY2_9FIRM</name>
<proteinExistence type="predicted"/>
<sequence length="400" mass="47189">MKKAGYVAFILISLIMFLCCMWLSGTQVKQFEMELNDLEGNRKVLDSLNYQMTYQIGQRDIDIQASGSKFQYHIQTTDSTIYENLYNGKNEVIGDKSYEMKDDQSYLLSDNWRDTYQNCDIQDENIASYPLSYRLDVSLIDPNDKQKAIVTTSISDNSNDEYQLKKYMATCKVNDSVTKGYRIEKDKIKDIHRGLYFQDNKEDRGRGVYQRKDTIYFMPPMDQHAIGQNEIYEINLKENQENKVTAITKLPKNRLYETMEISDNELYVFSHDDTHLYITVYQTDGTLVKEMKIDYQYHKDDALTEMYVRNHHVIWKIGTKYRVIDMDHMKTTDAITIEQEMYDLTYVNDMLYLLTKGSEEESWYLQAYQGSACVYKGEIKVPYRMDHTISKIKEHGKFLN</sequence>
<accession>A0A7G9GQY2</accession>
<dbReference type="AlphaFoldDB" id="A0A7G9GQY2"/>
<feature type="transmembrane region" description="Helical" evidence="1">
    <location>
        <begin position="6"/>
        <end position="25"/>
    </location>
</feature>
<gene>
    <name evidence="2" type="ORF">H9Q80_04475</name>
</gene>
<dbReference type="EMBL" id="CP060636">
    <property type="protein sequence ID" value="QNM13214.1"/>
    <property type="molecule type" value="Genomic_DNA"/>
</dbReference>
<keyword evidence="1" id="KW-0472">Membrane</keyword>
<evidence type="ECO:0000313" key="3">
    <source>
        <dbReference type="Proteomes" id="UP000515856"/>
    </source>
</evidence>
<protein>
    <submittedName>
        <fullName evidence="2">Uncharacterized protein</fullName>
    </submittedName>
</protein>
<evidence type="ECO:0000313" key="2">
    <source>
        <dbReference type="EMBL" id="QNM13214.1"/>
    </source>
</evidence>
<dbReference type="KEGG" id="ehn:H9Q80_04475"/>